<accession>A0A2P2IQC4</accession>
<organism evidence="1">
    <name type="scientific">Rhizophora mucronata</name>
    <name type="common">Asiatic mangrove</name>
    <dbReference type="NCBI Taxonomy" id="61149"/>
    <lineage>
        <taxon>Eukaryota</taxon>
        <taxon>Viridiplantae</taxon>
        <taxon>Streptophyta</taxon>
        <taxon>Embryophyta</taxon>
        <taxon>Tracheophyta</taxon>
        <taxon>Spermatophyta</taxon>
        <taxon>Magnoliopsida</taxon>
        <taxon>eudicotyledons</taxon>
        <taxon>Gunneridae</taxon>
        <taxon>Pentapetalae</taxon>
        <taxon>rosids</taxon>
        <taxon>fabids</taxon>
        <taxon>Malpighiales</taxon>
        <taxon>Rhizophoraceae</taxon>
        <taxon>Rhizophora</taxon>
    </lineage>
</organism>
<evidence type="ECO:0000313" key="1">
    <source>
        <dbReference type="EMBL" id="MBW83428.1"/>
    </source>
</evidence>
<protein>
    <submittedName>
        <fullName evidence="1">Uncharacterized protein</fullName>
    </submittedName>
</protein>
<sequence>MAGRWMIPSTNNLHFNFASRIITLLPPNESQETAANI</sequence>
<dbReference type="EMBL" id="GGEC01002945">
    <property type="protein sequence ID" value="MBW83428.1"/>
    <property type="molecule type" value="Transcribed_RNA"/>
</dbReference>
<reference evidence="1" key="1">
    <citation type="submission" date="2018-02" db="EMBL/GenBank/DDBJ databases">
        <title>Rhizophora mucronata_Transcriptome.</title>
        <authorList>
            <person name="Meera S.P."/>
            <person name="Sreeshan A."/>
            <person name="Augustine A."/>
        </authorList>
    </citation>
    <scope>NUCLEOTIDE SEQUENCE</scope>
    <source>
        <tissue evidence="1">Leaf</tissue>
    </source>
</reference>
<dbReference type="AlphaFoldDB" id="A0A2P2IQC4"/>
<proteinExistence type="predicted"/>
<name>A0A2P2IQC4_RHIMU</name>